<evidence type="ECO:0000313" key="2">
    <source>
        <dbReference type="EMBL" id="KAF2015042.1"/>
    </source>
</evidence>
<dbReference type="EMBL" id="ML978070">
    <property type="protein sequence ID" value="KAF2015042.1"/>
    <property type="molecule type" value="Genomic_DNA"/>
</dbReference>
<evidence type="ECO:0000256" key="1">
    <source>
        <dbReference type="SAM" id="Phobius"/>
    </source>
</evidence>
<gene>
    <name evidence="2" type="ORF">BU24DRAFT_423956</name>
</gene>
<feature type="transmembrane region" description="Helical" evidence="1">
    <location>
        <begin position="20"/>
        <end position="42"/>
    </location>
</feature>
<dbReference type="Proteomes" id="UP000799778">
    <property type="component" value="Unassembled WGS sequence"/>
</dbReference>
<proteinExistence type="predicted"/>
<dbReference type="GeneID" id="54285780"/>
<sequence length="69" mass="7756">MSNNETGRSSSIGQTSFSKFMVYLSFVGPFLGGIRILLYQVLLQNDCNATLRGSRVFRSFMSYKPHVSI</sequence>
<dbReference type="AlphaFoldDB" id="A0A6A5XPH3"/>
<keyword evidence="1" id="KW-0812">Transmembrane</keyword>
<name>A0A6A5XPH3_9PLEO</name>
<keyword evidence="1" id="KW-0472">Membrane</keyword>
<keyword evidence="3" id="KW-1185">Reference proteome</keyword>
<reference evidence="2" key="1">
    <citation type="journal article" date="2020" name="Stud. Mycol.">
        <title>101 Dothideomycetes genomes: a test case for predicting lifestyles and emergence of pathogens.</title>
        <authorList>
            <person name="Haridas S."/>
            <person name="Albert R."/>
            <person name="Binder M."/>
            <person name="Bloem J."/>
            <person name="Labutti K."/>
            <person name="Salamov A."/>
            <person name="Andreopoulos B."/>
            <person name="Baker S."/>
            <person name="Barry K."/>
            <person name="Bills G."/>
            <person name="Bluhm B."/>
            <person name="Cannon C."/>
            <person name="Castanera R."/>
            <person name="Culley D."/>
            <person name="Daum C."/>
            <person name="Ezra D."/>
            <person name="Gonzalez J."/>
            <person name="Henrissat B."/>
            <person name="Kuo A."/>
            <person name="Liang C."/>
            <person name="Lipzen A."/>
            <person name="Lutzoni F."/>
            <person name="Magnuson J."/>
            <person name="Mondo S."/>
            <person name="Nolan M."/>
            <person name="Ohm R."/>
            <person name="Pangilinan J."/>
            <person name="Park H.-J."/>
            <person name="Ramirez L."/>
            <person name="Alfaro M."/>
            <person name="Sun H."/>
            <person name="Tritt A."/>
            <person name="Yoshinaga Y."/>
            <person name="Zwiers L.-H."/>
            <person name="Turgeon B."/>
            <person name="Goodwin S."/>
            <person name="Spatafora J."/>
            <person name="Crous P."/>
            <person name="Grigoriev I."/>
        </authorList>
    </citation>
    <scope>NUCLEOTIDE SEQUENCE</scope>
    <source>
        <strain evidence="2">CBS 175.79</strain>
    </source>
</reference>
<keyword evidence="1" id="KW-1133">Transmembrane helix</keyword>
<dbReference type="RefSeq" id="XP_033383381.1">
    <property type="nucleotide sequence ID" value="XM_033528383.1"/>
</dbReference>
<accession>A0A6A5XPH3</accession>
<protein>
    <submittedName>
        <fullName evidence="2">Uncharacterized protein</fullName>
    </submittedName>
</protein>
<organism evidence="2 3">
    <name type="scientific">Aaosphaeria arxii CBS 175.79</name>
    <dbReference type="NCBI Taxonomy" id="1450172"/>
    <lineage>
        <taxon>Eukaryota</taxon>
        <taxon>Fungi</taxon>
        <taxon>Dikarya</taxon>
        <taxon>Ascomycota</taxon>
        <taxon>Pezizomycotina</taxon>
        <taxon>Dothideomycetes</taxon>
        <taxon>Pleosporomycetidae</taxon>
        <taxon>Pleosporales</taxon>
        <taxon>Pleosporales incertae sedis</taxon>
        <taxon>Aaosphaeria</taxon>
    </lineage>
</organism>
<evidence type="ECO:0000313" key="3">
    <source>
        <dbReference type="Proteomes" id="UP000799778"/>
    </source>
</evidence>